<dbReference type="SMART" id="SM00895">
    <property type="entry name" value="FCD"/>
    <property type="match status" value="1"/>
</dbReference>
<dbReference type="EMBL" id="CP013659">
    <property type="protein sequence ID" value="ALS76423.1"/>
    <property type="molecule type" value="Genomic_DNA"/>
</dbReference>
<dbReference type="SUPFAM" id="SSF48008">
    <property type="entry name" value="GntR ligand-binding domain-like"/>
    <property type="match status" value="1"/>
</dbReference>
<organism evidence="5 6">
    <name type="scientific">Planococcus rifietoensis</name>
    <dbReference type="NCBI Taxonomy" id="200991"/>
    <lineage>
        <taxon>Bacteria</taxon>
        <taxon>Bacillati</taxon>
        <taxon>Bacillota</taxon>
        <taxon>Bacilli</taxon>
        <taxon>Bacillales</taxon>
        <taxon>Caryophanaceae</taxon>
        <taxon>Planococcus</taxon>
    </lineage>
</organism>
<keyword evidence="3" id="KW-0804">Transcription</keyword>
<dbReference type="Pfam" id="PF07729">
    <property type="entry name" value="FCD"/>
    <property type="match status" value="1"/>
</dbReference>
<dbReference type="OrthoDB" id="9781630at2"/>
<dbReference type="GO" id="GO:0003700">
    <property type="term" value="F:DNA-binding transcription factor activity"/>
    <property type="evidence" value="ECO:0007669"/>
    <property type="project" value="InterPro"/>
</dbReference>
<proteinExistence type="predicted"/>
<dbReference type="STRING" id="200991.AUC31_14980"/>
<sequence length="233" mass="26781">MFETMESNLGRISAKDIAYEQIKEKILKCVLEPGQAIVNEKLGKELEISRTPLREALQRLEVEELVVRNSNGTFSVTPISIKEVKELFIMRSKLEGILIRDAIDNLTDESIEYLSYLTKMVQLTSRLENYKDTEDFGGKFHNAIYTISNNTTVVKIIFQLNDRLNRYRHLAHQHLVEIKTSSDEHEVILDAMVNRDKDRAELEIEKHIIEAMRVAVKAVEQYESANKAASEGK</sequence>
<accession>A0A0U2PDP0</accession>
<dbReference type="KEGG" id="prt:AUC31_14980"/>
<keyword evidence="2" id="KW-0238">DNA-binding</keyword>
<evidence type="ECO:0000313" key="5">
    <source>
        <dbReference type="EMBL" id="ALS76423.1"/>
    </source>
</evidence>
<keyword evidence="1" id="KW-0805">Transcription regulation</keyword>
<dbReference type="PROSITE" id="PS50949">
    <property type="entry name" value="HTH_GNTR"/>
    <property type="match status" value="1"/>
</dbReference>
<keyword evidence="6" id="KW-1185">Reference proteome</keyword>
<dbReference type="Pfam" id="PF00392">
    <property type="entry name" value="GntR"/>
    <property type="match status" value="1"/>
</dbReference>
<dbReference type="SMART" id="SM00345">
    <property type="entry name" value="HTH_GNTR"/>
    <property type="match status" value="1"/>
</dbReference>
<reference evidence="5" key="1">
    <citation type="submission" date="2016-01" db="EMBL/GenBank/DDBJ databases">
        <title>Complete genome of Planococcus rifietoensis type strain M8.</title>
        <authorList>
            <person name="See-Too W.S."/>
        </authorList>
    </citation>
    <scope>NUCLEOTIDE SEQUENCE [LARGE SCALE GENOMIC DNA]</scope>
    <source>
        <strain evidence="5">M8</strain>
    </source>
</reference>
<evidence type="ECO:0000256" key="3">
    <source>
        <dbReference type="ARBA" id="ARBA00023163"/>
    </source>
</evidence>
<evidence type="ECO:0000256" key="2">
    <source>
        <dbReference type="ARBA" id="ARBA00023125"/>
    </source>
</evidence>
<dbReference type="Gene3D" id="1.10.10.10">
    <property type="entry name" value="Winged helix-like DNA-binding domain superfamily/Winged helix DNA-binding domain"/>
    <property type="match status" value="1"/>
</dbReference>
<dbReference type="PANTHER" id="PTHR43537:SF45">
    <property type="entry name" value="GNTR FAMILY REGULATORY PROTEIN"/>
    <property type="match status" value="1"/>
</dbReference>
<dbReference type="Gene3D" id="1.20.120.530">
    <property type="entry name" value="GntR ligand-binding domain-like"/>
    <property type="match status" value="1"/>
</dbReference>
<dbReference type="InterPro" id="IPR036388">
    <property type="entry name" value="WH-like_DNA-bd_sf"/>
</dbReference>
<evidence type="ECO:0000259" key="4">
    <source>
        <dbReference type="PROSITE" id="PS50949"/>
    </source>
</evidence>
<evidence type="ECO:0000313" key="6">
    <source>
        <dbReference type="Proteomes" id="UP000067683"/>
    </source>
</evidence>
<name>A0A0U2PDP0_9BACL</name>
<dbReference type="PANTHER" id="PTHR43537">
    <property type="entry name" value="TRANSCRIPTIONAL REGULATOR, GNTR FAMILY"/>
    <property type="match status" value="1"/>
</dbReference>
<dbReference type="InterPro" id="IPR000524">
    <property type="entry name" value="Tscrpt_reg_HTH_GntR"/>
</dbReference>
<protein>
    <recommendedName>
        <fullName evidence="4">HTH gntR-type domain-containing protein</fullName>
    </recommendedName>
</protein>
<dbReference type="InterPro" id="IPR011711">
    <property type="entry name" value="GntR_C"/>
</dbReference>
<dbReference type="AlphaFoldDB" id="A0A0U2PDP0"/>
<dbReference type="RefSeq" id="WP_058383125.1">
    <property type="nucleotide sequence ID" value="NZ_CP013659.2"/>
</dbReference>
<dbReference type="InterPro" id="IPR008920">
    <property type="entry name" value="TF_FadR/GntR_C"/>
</dbReference>
<dbReference type="SUPFAM" id="SSF46785">
    <property type="entry name" value="Winged helix' DNA-binding domain"/>
    <property type="match status" value="1"/>
</dbReference>
<gene>
    <name evidence="5" type="ORF">AUC31_14980</name>
</gene>
<dbReference type="Proteomes" id="UP000067683">
    <property type="component" value="Chromosome"/>
</dbReference>
<feature type="domain" description="HTH gntR-type" evidence="4">
    <location>
        <begin position="12"/>
        <end position="78"/>
    </location>
</feature>
<evidence type="ECO:0000256" key="1">
    <source>
        <dbReference type="ARBA" id="ARBA00023015"/>
    </source>
</evidence>
<dbReference type="GO" id="GO:0003677">
    <property type="term" value="F:DNA binding"/>
    <property type="evidence" value="ECO:0007669"/>
    <property type="project" value="UniProtKB-KW"/>
</dbReference>
<dbReference type="InterPro" id="IPR036390">
    <property type="entry name" value="WH_DNA-bd_sf"/>
</dbReference>